<dbReference type="EMBL" id="GU567984">
    <property type="protein sequence ID" value="ADI22385.1"/>
    <property type="molecule type" value="Genomic_DNA"/>
</dbReference>
<feature type="domain" description="Beta-lactamase-related" evidence="2">
    <location>
        <begin position="147"/>
        <end position="459"/>
    </location>
</feature>
<proteinExistence type="predicted"/>
<evidence type="ECO:0000313" key="3">
    <source>
        <dbReference type="EMBL" id="ADI22385.1"/>
    </source>
</evidence>
<dbReference type="InterPro" id="IPR001466">
    <property type="entry name" value="Beta-lactam-related"/>
</dbReference>
<dbReference type="Gene3D" id="2.60.120.380">
    <property type="match status" value="1"/>
</dbReference>
<protein>
    <submittedName>
        <fullName evidence="3">Beta-lactamase class C and other penicillin binding proteins</fullName>
    </submittedName>
</protein>
<accession>E7C4L1</accession>
<dbReference type="Pfam" id="PF00144">
    <property type="entry name" value="Beta-lactamase"/>
    <property type="match status" value="1"/>
</dbReference>
<evidence type="ECO:0000256" key="1">
    <source>
        <dbReference type="SAM" id="SignalP"/>
    </source>
</evidence>
<dbReference type="PANTHER" id="PTHR46825:SF9">
    <property type="entry name" value="BETA-LACTAMASE-RELATED DOMAIN-CONTAINING PROTEIN"/>
    <property type="match status" value="1"/>
</dbReference>
<sequence>MPPLAAPRHLRQSLAASLIALAGLLGVSPGSAAAQDAAALSVDREVSGELSKGATDAYTLDLGEGYFVYGAADQISCDVVVSIYRPNGELAGRFDGPARGNEVFQFETTTAGTYRIEVAAFEDQTGAYEIEIRRAEPLAATPEGRVDQLMVAYDDPHTPGGVVAVVEGGELTFAKAYGAADLTFGVPFAIDTRTNIGSTSKQFTAYAIMLLAEQGKLGLDDDIREHIPELPDLGETVTIRHLLTHTSGYREFLNTLAMSGRRLDRGDFIDREELISIVQHQPSLQNSPGAEWNYNNTAFGLLATTVERISGETFADWMATNVFHPLGMHDTFVRINPAQLIENRAEGYAPNDQGGWMIARDLGGSTGAGGIYTTVEDLAKWVRNYKTGELGGPEIFEQMSTRYVLNDGSPTGYGFGLFIDEFRGLERIHHGGADTAHRSMVLYFPELDAAVITQSNNATFAGTISDAVATAFFEDHMEELPADDSASEEEQSDSVAFDASSFDPAAFDAFTGRYELEEVPGFVIRFWREDEKYMAQATGQPAFEIVPISPNGFKSIVVPATITFNLGESGKAESIMLHQNGDHPAKRLEDEGWKPDADTLAAYTGRYFSEELETFYTIAMEDDQLVLQHRRFDDVQLKPDTEHKFTGGFPVAIATFETDASGKATALIVENGRTRGIRFERMD</sequence>
<evidence type="ECO:0000259" key="2">
    <source>
        <dbReference type="Pfam" id="PF00144"/>
    </source>
</evidence>
<dbReference type="Gene3D" id="3.40.710.10">
    <property type="entry name" value="DD-peptidase/beta-lactamase superfamily"/>
    <property type="match status" value="1"/>
</dbReference>
<dbReference type="AlphaFoldDB" id="E7C4L1"/>
<dbReference type="InterPro" id="IPR050491">
    <property type="entry name" value="AmpC-like"/>
</dbReference>
<reference evidence="3" key="1">
    <citation type="submission" date="2010-01" db="EMBL/GenBank/DDBJ databases">
        <title>Genome fragments of uncultured bacteria from the North Pacific subtropical Gyre.</title>
        <authorList>
            <person name="Pham V.D."/>
            <person name="Delong E.F."/>
        </authorList>
    </citation>
    <scope>NUCLEOTIDE SEQUENCE</scope>
</reference>
<name>E7C4L1_9BACT</name>
<keyword evidence="1" id="KW-0732">Signal</keyword>
<feature type="signal peptide" evidence="1">
    <location>
        <begin position="1"/>
        <end position="33"/>
    </location>
</feature>
<dbReference type="InterPro" id="IPR012338">
    <property type="entry name" value="Beta-lactam/transpept-like"/>
</dbReference>
<dbReference type="SUPFAM" id="SSF56601">
    <property type="entry name" value="beta-lactamase/transpeptidase-like"/>
    <property type="match status" value="1"/>
</dbReference>
<dbReference type="PANTHER" id="PTHR46825">
    <property type="entry name" value="D-ALANYL-D-ALANINE-CARBOXYPEPTIDASE/ENDOPEPTIDASE AMPH"/>
    <property type="match status" value="1"/>
</dbReference>
<feature type="chain" id="PRO_5003218079" evidence="1">
    <location>
        <begin position="34"/>
        <end position="683"/>
    </location>
</feature>
<organism evidence="3">
    <name type="scientific">uncultured Planctomycetales bacterium HF0500_02G17</name>
    <dbReference type="NCBI Taxonomy" id="723608"/>
    <lineage>
        <taxon>Bacteria</taxon>
        <taxon>Pseudomonadati</taxon>
        <taxon>Planctomycetota</taxon>
        <taxon>Planctomycetia</taxon>
        <taxon>Planctomycetales</taxon>
        <taxon>environmental samples</taxon>
    </lineage>
</organism>